<feature type="region of interest" description="Disordered" evidence="2">
    <location>
        <begin position="282"/>
        <end position="323"/>
    </location>
</feature>
<reference evidence="5" key="1">
    <citation type="submission" date="2025-08" db="UniProtKB">
        <authorList>
            <consortium name="RefSeq"/>
        </authorList>
    </citation>
    <scope>IDENTIFICATION</scope>
</reference>
<dbReference type="InterPro" id="IPR048326">
    <property type="entry name" value="ZSWIM1-3_helical"/>
</dbReference>
<dbReference type="Pfam" id="PF04434">
    <property type="entry name" value="SWIM"/>
    <property type="match status" value="1"/>
</dbReference>
<evidence type="ECO:0000313" key="4">
    <source>
        <dbReference type="Proteomes" id="UP000515159"/>
    </source>
</evidence>
<name>A0A6P8P5M8_GEOSA</name>
<dbReference type="Pfam" id="PF21056">
    <property type="entry name" value="ZSWIM1-3_RNaseH-like"/>
    <property type="match status" value="1"/>
</dbReference>
<keyword evidence="1" id="KW-0862">Zinc</keyword>
<dbReference type="InterPro" id="IPR007527">
    <property type="entry name" value="Znf_SWIM"/>
</dbReference>
<proteinExistence type="predicted"/>
<dbReference type="Proteomes" id="UP000515159">
    <property type="component" value="Chromosome 11"/>
</dbReference>
<dbReference type="AlphaFoldDB" id="A0A6P8P5M8"/>
<dbReference type="PANTHER" id="PTHR31569">
    <property type="entry name" value="SWIM-TYPE DOMAIN-CONTAINING PROTEIN"/>
    <property type="match status" value="1"/>
</dbReference>
<dbReference type="PROSITE" id="PS50966">
    <property type="entry name" value="ZF_SWIM"/>
    <property type="match status" value="1"/>
</dbReference>
<evidence type="ECO:0000256" key="2">
    <source>
        <dbReference type="SAM" id="MobiDB-lite"/>
    </source>
</evidence>
<dbReference type="OrthoDB" id="124789at2759"/>
<keyword evidence="4" id="KW-1185">Reference proteome</keyword>
<dbReference type="GO" id="GO:0008270">
    <property type="term" value="F:zinc ion binding"/>
    <property type="evidence" value="ECO:0007669"/>
    <property type="project" value="UniProtKB-KW"/>
</dbReference>
<accession>A0A6P8P5M8</accession>
<dbReference type="Pfam" id="PF19286">
    <property type="entry name" value="ZSWIM1-3_C"/>
    <property type="match status" value="1"/>
</dbReference>
<evidence type="ECO:0000313" key="5">
    <source>
        <dbReference type="RefSeq" id="XP_033770746.1"/>
    </source>
</evidence>
<dbReference type="Pfam" id="PF21600">
    <property type="entry name" value="ZSWIM1-3_helical"/>
    <property type="match status" value="1"/>
</dbReference>
<dbReference type="FunCoup" id="A0A6P8P5M8">
    <property type="interactions" value="108"/>
</dbReference>
<dbReference type="InterPro" id="IPR045563">
    <property type="entry name" value="ZSWIM1/3_C"/>
</dbReference>
<dbReference type="InterPro" id="IPR052579">
    <property type="entry name" value="Zinc_finger_SWIM"/>
</dbReference>
<dbReference type="InterPro" id="IPR048324">
    <property type="entry name" value="ZSWIM1-3_RNaseH-like"/>
</dbReference>
<keyword evidence="1" id="KW-0863">Zinc-finger</keyword>
<dbReference type="KEGG" id="gsh:117345751"/>
<feature type="compositionally biased region" description="Basic and acidic residues" evidence="2">
    <location>
        <begin position="282"/>
        <end position="291"/>
    </location>
</feature>
<dbReference type="InParanoid" id="A0A6P8P5M8"/>
<feature type="compositionally biased region" description="Polar residues" evidence="2">
    <location>
        <begin position="294"/>
        <end position="311"/>
    </location>
</feature>
<gene>
    <name evidence="5" type="primary">LOC117345751</name>
</gene>
<organism evidence="4 5">
    <name type="scientific">Geotrypetes seraphini</name>
    <name type="common">Gaboon caecilian</name>
    <name type="synonym">Caecilia seraphini</name>
    <dbReference type="NCBI Taxonomy" id="260995"/>
    <lineage>
        <taxon>Eukaryota</taxon>
        <taxon>Metazoa</taxon>
        <taxon>Chordata</taxon>
        <taxon>Craniata</taxon>
        <taxon>Vertebrata</taxon>
        <taxon>Euteleostomi</taxon>
        <taxon>Amphibia</taxon>
        <taxon>Gymnophiona</taxon>
        <taxon>Geotrypetes</taxon>
    </lineage>
</organism>
<feature type="domain" description="SWIM-type" evidence="3">
    <location>
        <begin position="364"/>
        <end position="406"/>
    </location>
</feature>
<evidence type="ECO:0000256" key="1">
    <source>
        <dbReference type="PROSITE-ProRule" id="PRU00325"/>
    </source>
</evidence>
<dbReference type="PANTHER" id="PTHR31569:SF0">
    <property type="entry name" value="ZINC FINGER SWIM DOMAIN-CONTAINING PROTEIN 1"/>
    <property type="match status" value="1"/>
</dbReference>
<keyword evidence="1" id="KW-0479">Metal-binding</keyword>
<protein>
    <submittedName>
        <fullName evidence="5">Zinc finger SWIM domain-containing protein 1-like</fullName>
    </submittedName>
</protein>
<dbReference type="GeneID" id="117345751"/>
<evidence type="ECO:0000259" key="3">
    <source>
        <dbReference type="PROSITE" id="PS50966"/>
    </source>
</evidence>
<sequence length="495" mass="56340">MAWVSLLGFDSGTLVAYQLDKTSNLDSLSFETKFMQTVFLNFPHVILVHRTRIAKGRSLYAFLADNPGLRANGEIEKVVHFAIPKDESKESLARMYKTFKDFNPNWANIKTFLVEPYFPGSPTLSEAFPSAEIVLSVFHICKFFQQKIYQLSLNNQTERLLLNALKNTMCSATESNLNKMHVILKEFVKPDLLPQLNSHWLLADHIWALHRWRSWAECIQYFHGLEVISRDFSQLFTTGVSLETSISSLAKHVHQCTYGKNTTVPKEVIGFTGKLENGHIDNSDGLAHKDVNPVSDSYPSSSAGLVHSQGNEPHHTQENTNETEDQVQLSIVRICTPAAAKLCLQEFAVAQKSVQLAGTNNDKINIQLLEDCQVVDRKNLKRCTCHFNQTFQLPCRHILAVLNSDMKVVQSEMIHEQWYKRNNSSDDNKPLTDGLLEILKSSYSASQDKSLTIMSLKQEITRLLVECNSEEFERRYNTLRELADNWIGPYVQVKL</sequence>
<dbReference type="RefSeq" id="XP_033770746.1">
    <property type="nucleotide sequence ID" value="XM_033914855.1"/>
</dbReference>